<evidence type="ECO:0000313" key="4">
    <source>
        <dbReference type="EMBL" id="MBB5535627.1"/>
    </source>
</evidence>
<dbReference type="GO" id="GO:0008270">
    <property type="term" value="F:zinc ion binding"/>
    <property type="evidence" value="ECO:0007669"/>
    <property type="project" value="InterPro"/>
</dbReference>
<dbReference type="Gene3D" id="3.40.50.720">
    <property type="entry name" value="NAD(P)-binding Rossmann-like Domain"/>
    <property type="match status" value="1"/>
</dbReference>
<dbReference type="AlphaFoldDB" id="A0A7W8UA73"/>
<keyword evidence="5" id="KW-1185">Reference proteome</keyword>
<dbReference type="GO" id="GO:0005829">
    <property type="term" value="C:cytosol"/>
    <property type="evidence" value="ECO:0007669"/>
    <property type="project" value="TreeGrafter"/>
</dbReference>
<feature type="domain" description="Enoyl reductase (ER)" evidence="3">
    <location>
        <begin position="30"/>
        <end position="340"/>
    </location>
</feature>
<dbReference type="SUPFAM" id="SSF50129">
    <property type="entry name" value="GroES-like"/>
    <property type="match status" value="1"/>
</dbReference>
<evidence type="ECO:0000313" key="5">
    <source>
        <dbReference type="Proteomes" id="UP000585507"/>
    </source>
</evidence>
<dbReference type="GO" id="GO:0035925">
    <property type="term" value="F:mRNA 3'-UTR AU-rich region binding"/>
    <property type="evidence" value="ECO:0007669"/>
    <property type="project" value="TreeGrafter"/>
</dbReference>
<dbReference type="Gene3D" id="3.90.180.10">
    <property type="entry name" value="Medium-chain alcohol dehydrogenases, catalytic domain"/>
    <property type="match status" value="1"/>
</dbReference>
<evidence type="ECO:0000256" key="1">
    <source>
        <dbReference type="ARBA" id="ARBA00022857"/>
    </source>
</evidence>
<dbReference type="CDD" id="cd05286">
    <property type="entry name" value="QOR2"/>
    <property type="match status" value="1"/>
</dbReference>
<dbReference type="GO" id="GO:0003960">
    <property type="term" value="F:quinone reductase (NADPH) activity"/>
    <property type="evidence" value="ECO:0007669"/>
    <property type="project" value="InterPro"/>
</dbReference>
<accession>A0A7W8UA73</accession>
<dbReference type="Proteomes" id="UP000585507">
    <property type="component" value="Unassembled WGS sequence"/>
</dbReference>
<dbReference type="InterPro" id="IPR036291">
    <property type="entry name" value="NAD(P)-bd_dom_sf"/>
</dbReference>
<dbReference type="Pfam" id="PF08240">
    <property type="entry name" value="ADH_N"/>
    <property type="match status" value="1"/>
</dbReference>
<dbReference type="Pfam" id="PF00107">
    <property type="entry name" value="ADH_zinc_N"/>
    <property type="match status" value="1"/>
</dbReference>
<keyword evidence="1" id="KW-0521">NADP</keyword>
<dbReference type="EMBL" id="JACHBK010000005">
    <property type="protein sequence ID" value="MBB5535627.1"/>
    <property type="molecule type" value="Genomic_DNA"/>
</dbReference>
<name>A0A7W8UA73_9HYPH</name>
<evidence type="ECO:0000256" key="2">
    <source>
        <dbReference type="ARBA" id="ARBA00023002"/>
    </source>
</evidence>
<dbReference type="SMART" id="SM00829">
    <property type="entry name" value="PKS_ER"/>
    <property type="match status" value="1"/>
</dbReference>
<dbReference type="PANTHER" id="PTHR48106">
    <property type="entry name" value="QUINONE OXIDOREDUCTASE PIG3-RELATED"/>
    <property type="match status" value="1"/>
</dbReference>
<dbReference type="InterPro" id="IPR020843">
    <property type="entry name" value="ER"/>
</dbReference>
<dbReference type="InterPro" id="IPR011032">
    <property type="entry name" value="GroES-like_sf"/>
</dbReference>
<organism evidence="4 5">
    <name type="scientific">Rhizobium giardinii</name>
    <dbReference type="NCBI Taxonomy" id="56731"/>
    <lineage>
        <taxon>Bacteria</taxon>
        <taxon>Pseudomonadati</taxon>
        <taxon>Pseudomonadota</taxon>
        <taxon>Alphaproteobacteria</taxon>
        <taxon>Hyphomicrobiales</taxon>
        <taxon>Rhizobiaceae</taxon>
        <taxon>Rhizobium/Agrobacterium group</taxon>
        <taxon>Rhizobium</taxon>
    </lineage>
</organism>
<evidence type="ECO:0000259" key="3">
    <source>
        <dbReference type="SMART" id="SM00829"/>
    </source>
</evidence>
<dbReference type="InterPro" id="IPR013154">
    <property type="entry name" value="ADH-like_N"/>
</dbReference>
<dbReference type="InterPro" id="IPR013149">
    <property type="entry name" value="ADH-like_C"/>
</dbReference>
<comment type="caution">
    <text evidence="4">The sequence shown here is derived from an EMBL/GenBank/DDBJ whole genome shotgun (WGS) entry which is preliminary data.</text>
</comment>
<dbReference type="InterPro" id="IPR047618">
    <property type="entry name" value="QOR-like"/>
</dbReference>
<reference evidence="4 5" key="1">
    <citation type="submission" date="2020-08" db="EMBL/GenBank/DDBJ databases">
        <title>Genomic Encyclopedia of Type Strains, Phase IV (KMG-V): Genome sequencing to study the core and pangenomes of soil and plant-associated prokaryotes.</title>
        <authorList>
            <person name="Whitman W."/>
        </authorList>
    </citation>
    <scope>NUCLEOTIDE SEQUENCE [LARGE SCALE GENOMIC DNA]</scope>
    <source>
        <strain evidence="4 5">SEMIA 4084</strain>
    </source>
</reference>
<dbReference type="PROSITE" id="PS01162">
    <property type="entry name" value="QOR_ZETA_CRYSTAL"/>
    <property type="match status" value="1"/>
</dbReference>
<dbReference type="InterPro" id="IPR002364">
    <property type="entry name" value="Quin_OxRdtase/zeta-crystal_CS"/>
</dbReference>
<sequence>MCSSKKFYPILEQSVNKGIRMKAVVMNGIGDTDVMEVVNHPEPVATPGHVLVEIAVAGVNFMDIGVRQGMAWTETANPKVLGVEGAGHVLAPGEGVTGFSAGDRVAWVYAPGSYAERISIPATALVKIPESIDDQTAASLMMQGLTASHFATDFYPVRPGDTALVHAAAGGVGLLLTQIIKLRGGRVIGRVSSRDKVEIAKQAGAEAVVVDTEGVFAEEVLRLTDGKGVDVVYDGSGPRTFKGSLDALRRSGTFCWYGPVLGGPGALDIMSLPKSIKIGYAVFSDHIQTPELLRAHTQQLFDWIQDGSLKVNIGGSYPLADAARAHADIASRRTIGKLLLIP</sequence>
<proteinExistence type="predicted"/>
<gene>
    <name evidence="4" type="ORF">GGD55_002331</name>
</gene>
<keyword evidence="2" id="KW-0560">Oxidoreductase</keyword>
<dbReference type="GO" id="GO:0070402">
    <property type="term" value="F:NADPH binding"/>
    <property type="evidence" value="ECO:0007669"/>
    <property type="project" value="TreeGrafter"/>
</dbReference>
<protein>
    <submittedName>
        <fullName evidence="4">NADPH:quinone reductase-like Zn-dependent oxidoreductase</fullName>
    </submittedName>
</protein>
<dbReference type="PANTHER" id="PTHR48106:SF13">
    <property type="entry name" value="QUINONE OXIDOREDUCTASE-RELATED"/>
    <property type="match status" value="1"/>
</dbReference>
<dbReference type="SUPFAM" id="SSF51735">
    <property type="entry name" value="NAD(P)-binding Rossmann-fold domains"/>
    <property type="match status" value="1"/>
</dbReference>